<gene>
    <name evidence="1" type="ORF">ERUC_LOCUS6294</name>
</gene>
<dbReference type="SUPFAM" id="SSF54001">
    <property type="entry name" value="Cysteine proteinases"/>
    <property type="match status" value="1"/>
</dbReference>
<evidence type="ECO:0000313" key="2">
    <source>
        <dbReference type="Proteomes" id="UP001642260"/>
    </source>
</evidence>
<name>A0ABC8J3Q8_ERUVS</name>
<organism evidence="1 2">
    <name type="scientific">Eruca vesicaria subsp. sativa</name>
    <name type="common">Garden rocket</name>
    <name type="synonym">Eruca sativa</name>
    <dbReference type="NCBI Taxonomy" id="29727"/>
    <lineage>
        <taxon>Eukaryota</taxon>
        <taxon>Viridiplantae</taxon>
        <taxon>Streptophyta</taxon>
        <taxon>Embryophyta</taxon>
        <taxon>Tracheophyta</taxon>
        <taxon>Spermatophyta</taxon>
        <taxon>Magnoliopsida</taxon>
        <taxon>eudicotyledons</taxon>
        <taxon>Gunneridae</taxon>
        <taxon>Pentapetalae</taxon>
        <taxon>rosids</taxon>
        <taxon>malvids</taxon>
        <taxon>Brassicales</taxon>
        <taxon>Brassicaceae</taxon>
        <taxon>Brassiceae</taxon>
        <taxon>Eruca</taxon>
    </lineage>
</organism>
<sequence>MQLNGELRRDEYLSVQHILNLAKHNKLLDCDWTVDELKSLVILQEEGFILDSDCPFTYELRDPASYLTDSTCQFRAPNIEVLLVEDDVKVESMLPLILAELEDGPLACLVLMYPSYSSKSKKIDHLYKPTSAEFEAYEEDRINDVDCAIELHTIFLLGDGVDRYGRHYLEFQDSLGDIDIGDRGFIRVAAELNYVQEFRCGLQFY</sequence>
<dbReference type="EMBL" id="CAKOAT010075154">
    <property type="protein sequence ID" value="CAH8312745.1"/>
    <property type="molecule type" value="Genomic_DNA"/>
</dbReference>
<comment type="caution">
    <text evidence="1">The sequence shown here is derived from an EMBL/GenBank/DDBJ whole genome shotgun (WGS) entry which is preliminary data.</text>
</comment>
<proteinExistence type="predicted"/>
<dbReference type="AlphaFoldDB" id="A0ABC8J3Q8"/>
<protein>
    <submittedName>
        <fullName evidence="1">Uncharacterized protein</fullName>
    </submittedName>
</protein>
<accession>A0ABC8J3Q8</accession>
<evidence type="ECO:0000313" key="1">
    <source>
        <dbReference type="EMBL" id="CAH8312745.1"/>
    </source>
</evidence>
<dbReference type="Proteomes" id="UP001642260">
    <property type="component" value="Unassembled WGS sequence"/>
</dbReference>
<keyword evidence="2" id="KW-1185">Reference proteome</keyword>
<reference evidence="1 2" key="1">
    <citation type="submission" date="2022-03" db="EMBL/GenBank/DDBJ databases">
        <authorList>
            <person name="Macdonald S."/>
            <person name="Ahmed S."/>
            <person name="Newling K."/>
        </authorList>
    </citation>
    <scope>NUCLEOTIDE SEQUENCE [LARGE SCALE GENOMIC DNA]</scope>
</reference>
<dbReference type="InterPro" id="IPR038765">
    <property type="entry name" value="Papain-like_cys_pep_sf"/>
</dbReference>
<dbReference type="Gene3D" id="3.90.70.10">
    <property type="entry name" value="Cysteine proteinases"/>
    <property type="match status" value="1"/>
</dbReference>